<dbReference type="Gene3D" id="1.20.80.10">
    <property type="match status" value="1"/>
</dbReference>
<keyword evidence="8" id="KW-1185">Reference proteome</keyword>
<dbReference type="Pfam" id="PF00102">
    <property type="entry name" value="Y_phosphatase"/>
    <property type="match status" value="1"/>
</dbReference>
<feature type="region of interest" description="Disordered" evidence="4">
    <location>
        <begin position="938"/>
        <end position="989"/>
    </location>
</feature>
<dbReference type="OrthoDB" id="10012364at2759"/>
<feature type="domain" description="Tyrosine-protein phosphatase" evidence="5">
    <location>
        <begin position="730"/>
        <end position="921"/>
    </location>
</feature>
<feature type="compositionally biased region" description="Polar residues" evidence="4">
    <location>
        <begin position="706"/>
        <end position="722"/>
    </location>
</feature>
<name>A0A8S9ZU93_9BILA</name>
<feature type="compositionally biased region" description="Low complexity" evidence="4">
    <location>
        <begin position="677"/>
        <end position="698"/>
    </location>
</feature>
<comment type="caution">
    <text evidence="7">The sequence shown here is derived from an EMBL/GenBank/DDBJ whole genome shotgun (WGS) entry which is preliminary data.</text>
</comment>
<dbReference type="Proteomes" id="UP000605970">
    <property type="component" value="Unassembled WGS sequence"/>
</dbReference>
<dbReference type="InterPro" id="IPR011993">
    <property type="entry name" value="PH-like_dom_sf"/>
</dbReference>
<protein>
    <recommendedName>
        <fullName evidence="1">protein-tyrosine-phosphatase</fullName>
        <ecNumber evidence="1">3.1.3.48</ecNumber>
    </recommendedName>
</protein>
<dbReference type="PROSITE" id="PS50057">
    <property type="entry name" value="FERM_3"/>
    <property type="match status" value="1"/>
</dbReference>
<evidence type="ECO:0000256" key="2">
    <source>
        <dbReference type="ARBA" id="ARBA00022801"/>
    </source>
</evidence>
<evidence type="ECO:0000313" key="8">
    <source>
        <dbReference type="Proteomes" id="UP000605970"/>
    </source>
</evidence>
<dbReference type="InterPro" id="IPR000242">
    <property type="entry name" value="PTP_cat"/>
</dbReference>
<dbReference type="Gene3D" id="3.90.190.10">
    <property type="entry name" value="Protein tyrosine phosphatase superfamily"/>
    <property type="match status" value="1"/>
</dbReference>
<dbReference type="PROSITE" id="PS50055">
    <property type="entry name" value="TYR_PHOSPHATASE_PTP"/>
    <property type="match status" value="1"/>
</dbReference>
<reference evidence="7" key="1">
    <citation type="journal article" date="2020" name="Ecol. Evol.">
        <title>Genome structure and content of the rice root-knot nematode (Meloidogyne graminicola).</title>
        <authorList>
            <person name="Phan N.T."/>
            <person name="Danchin E.G.J."/>
            <person name="Klopp C."/>
            <person name="Perfus-Barbeoch L."/>
            <person name="Kozlowski D.K."/>
            <person name="Koutsovoulos G.D."/>
            <person name="Lopez-Roques C."/>
            <person name="Bouchez O."/>
            <person name="Zahm M."/>
            <person name="Besnard G."/>
            <person name="Bellafiore S."/>
        </authorList>
    </citation>
    <scope>NUCLEOTIDE SEQUENCE</scope>
    <source>
        <strain evidence="7">VN-18</strain>
    </source>
</reference>
<dbReference type="InterPro" id="IPR000299">
    <property type="entry name" value="FERM_domain"/>
</dbReference>
<dbReference type="Pfam" id="PF00373">
    <property type="entry name" value="FERM_M"/>
    <property type="match status" value="1"/>
</dbReference>
<feature type="non-terminal residue" evidence="7">
    <location>
        <position position="1041"/>
    </location>
</feature>
<keyword evidence="3" id="KW-0904">Protein phosphatase</keyword>
<feature type="compositionally biased region" description="Basic and acidic residues" evidence="4">
    <location>
        <begin position="965"/>
        <end position="979"/>
    </location>
</feature>
<feature type="compositionally biased region" description="Basic and acidic residues" evidence="4">
    <location>
        <begin position="938"/>
        <end position="949"/>
    </location>
</feature>
<sequence>MKATDTEKRMMRWIEPNRPIRRQLERFACRRGQKWAVNLAILHACSNVFTLHDSVSRSVYYTLLKWDVLQGERFSLDLDKCINLAAYQLQIEFPDFRPTVQNLKMLSLLPQSMCRNPKINNDETYLRILKTYEKLHTMQPAYAALLYIVEVQQCEGYGEETFFCKDGNSLEEITLGCSIDWIFVVRRPSNTTQKFRWEEVRELVANKRKLSIKCGENLVTSVFYFEDNEMCNYVSTVLSWKWKHARTDAQQQKSARLSVQNLQGALPSFGQAPGSFTRRSNTNVNSVRPNSEMVVSSEFTAGPFLPPQPSTPQLTIRTDQNGQSTVNSIQSCNPIRQPHTNSLSACRSISIGQILPLSSSDLIGASTSAVPFIRSTITNVIDKVSPPAVGSATASSTSTFYVPAVPLQFPSVQQQKTSNGSQEDWLRHEQHQVLKRMLTERRRLNKIGSSPEINTLGKSVSVASGATKSKKHMIGGISAINSNNVTEVNNFSQARKIFTSTPDLHSARLTQQQQQLQNFHLLNQQQPQSQPQTPLLPVAQMNGSEGQRILSGQTAISSVGFPHQLSGNTANSFTPYCPPSSANNMTVDIGGSNNTSFYLQNSPISSRNGPFSQGQIIDENGQQHTIIYPIPPDAASYTQPQTIPTTSIMEQILQQSPQLIRGPAPQLTSQLSVQGYPSSANSPPSPAANNHFYQQQFQEESRRSSPKSNTSLHSETQMPINGSFDQQTKTLPEFAEIEFSGIPAKSLSADYTVAIRTHNLSRNRGSKIYPYNENRLKLAVTNSNPDGYINASEVVVPIGRNIQLRYVISQAPIQKTIEDFWQMVWLTGARLIIMLVNPHQVNKNDTIPSYIPSQAKAKLTVGEFFLRLKNVSQPAQMQMFQQTTTFTLTKHGERRTIYHLYCADFTEQGVPSSMDTFIGLIDAAACLKRHIQNEIKTSKYSDNNKDSKRTPPSAIVSKSNSNTSKDSRSSDTSRCERTQSSESGGWARKKLRFDQNGFSTKTALTNISNKQNQINENLQQHNESQGPLTIIQCTDGGSDSG</sequence>
<dbReference type="InterPro" id="IPR014352">
    <property type="entry name" value="FERM/acyl-CoA-bd_prot_sf"/>
</dbReference>
<evidence type="ECO:0000259" key="5">
    <source>
        <dbReference type="PROSITE" id="PS50055"/>
    </source>
</evidence>
<dbReference type="InterPro" id="IPR035963">
    <property type="entry name" value="FERM_2"/>
</dbReference>
<dbReference type="InterPro" id="IPR029021">
    <property type="entry name" value="Prot-tyrosine_phosphatase-like"/>
</dbReference>
<dbReference type="CDD" id="cd14473">
    <property type="entry name" value="FERM_B-lobe"/>
    <property type="match status" value="1"/>
</dbReference>
<gene>
    <name evidence="7" type="ORF">Mgra_00003949</name>
</gene>
<evidence type="ECO:0000259" key="6">
    <source>
        <dbReference type="PROSITE" id="PS50057"/>
    </source>
</evidence>
<accession>A0A8S9ZU93</accession>
<dbReference type="SUPFAM" id="SSF50729">
    <property type="entry name" value="PH domain-like"/>
    <property type="match status" value="1"/>
</dbReference>
<organism evidence="7 8">
    <name type="scientific">Meloidogyne graminicola</name>
    <dbReference type="NCBI Taxonomy" id="189291"/>
    <lineage>
        <taxon>Eukaryota</taxon>
        <taxon>Metazoa</taxon>
        <taxon>Ecdysozoa</taxon>
        <taxon>Nematoda</taxon>
        <taxon>Chromadorea</taxon>
        <taxon>Rhabditida</taxon>
        <taxon>Tylenchina</taxon>
        <taxon>Tylenchomorpha</taxon>
        <taxon>Tylenchoidea</taxon>
        <taxon>Meloidogynidae</taxon>
        <taxon>Meloidogyninae</taxon>
        <taxon>Meloidogyne</taxon>
    </lineage>
</organism>
<keyword evidence="2" id="KW-0378">Hydrolase</keyword>
<evidence type="ECO:0000313" key="7">
    <source>
        <dbReference type="EMBL" id="KAF7636560.1"/>
    </source>
</evidence>
<dbReference type="PANTHER" id="PTHR45706">
    <property type="entry name" value="TYROSINE-PROTEIN PHOSPHATASE"/>
    <property type="match status" value="1"/>
</dbReference>
<feature type="domain" description="FERM" evidence="6">
    <location>
        <begin position="1"/>
        <end position="249"/>
    </location>
</feature>
<dbReference type="Gene3D" id="2.30.29.30">
    <property type="entry name" value="Pleckstrin-homology domain (PH domain)/Phosphotyrosine-binding domain (PTB)"/>
    <property type="match status" value="1"/>
</dbReference>
<dbReference type="EMBL" id="JABEBT010000028">
    <property type="protein sequence ID" value="KAF7636560.1"/>
    <property type="molecule type" value="Genomic_DNA"/>
</dbReference>
<dbReference type="PANTHER" id="PTHR45706:SF4">
    <property type="entry name" value="TYROSINE-PROTEIN PHOSPHATASE"/>
    <property type="match status" value="1"/>
</dbReference>
<dbReference type="PRINTS" id="PR00700">
    <property type="entry name" value="PRTYPHPHTASE"/>
</dbReference>
<proteinExistence type="predicted"/>
<dbReference type="AlphaFoldDB" id="A0A8S9ZU93"/>
<dbReference type="SUPFAM" id="SSF47031">
    <property type="entry name" value="Second domain of FERM"/>
    <property type="match status" value="1"/>
</dbReference>
<dbReference type="InterPro" id="IPR019748">
    <property type="entry name" value="FERM_central"/>
</dbReference>
<evidence type="ECO:0000256" key="1">
    <source>
        <dbReference type="ARBA" id="ARBA00013064"/>
    </source>
</evidence>
<dbReference type="EC" id="3.1.3.48" evidence="1"/>
<feature type="region of interest" description="Disordered" evidence="4">
    <location>
        <begin position="668"/>
        <end position="722"/>
    </location>
</feature>
<dbReference type="GO" id="GO:0004725">
    <property type="term" value="F:protein tyrosine phosphatase activity"/>
    <property type="evidence" value="ECO:0007669"/>
    <property type="project" value="UniProtKB-EC"/>
</dbReference>
<evidence type="ECO:0000256" key="4">
    <source>
        <dbReference type="SAM" id="MobiDB-lite"/>
    </source>
</evidence>
<evidence type="ECO:0000256" key="3">
    <source>
        <dbReference type="ARBA" id="ARBA00022912"/>
    </source>
</evidence>
<dbReference type="SUPFAM" id="SSF52799">
    <property type="entry name" value="(Phosphotyrosine protein) phosphatases II"/>
    <property type="match status" value="1"/>
</dbReference>
<feature type="region of interest" description="Disordered" evidence="4">
    <location>
        <begin position="1008"/>
        <end position="1041"/>
    </location>
</feature>
<dbReference type="SMART" id="SM00194">
    <property type="entry name" value="PTPc"/>
    <property type="match status" value="1"/>
</dbReference>